<protein>
    <submittedName>
        <fullName evidence="1">Uncharacterized protein</fullName>
    </submittedName>
</protein>
<reference evidence="1 2" key="1">
    <citation type="submission" date="2023-07" db="EMBL/GenBank/DDBJ databases">
        <title>Comparative genomics of wheat-associated soil bacteria to identify genetic determinants of phenazine resistance.</title>
        <authorList>
            <person name="Mouncey N."/>
        </authorList>
    </citation>
    <scope>NUCLEOTIDE SEQUENCE [LARGE SCALE GENOMIC DNA]</scope>
    <source>
        <strain evidence="1 2">V2I4</strain>
    </source>
</reference>
<gene>
    <name evidence="1" type="ORF">QF035_007347</name>
</gene>
<evidence type="ECO:0000313" key="2">
    <source>
        <dbReference type="Proteomes" id="UP001230328"/>
    </source>
</evidence>
<evidence type="ECO:0000313" key="1">
    <source>
        <dbReference type="EMBL" id="MDQ1029765.1"/>
    </source>
</evidence>
<accession>A0ABU0T1S8</accession>
<name>A0ABU0T1S8_9ACTN</name>
<sequence>MVLALVRLRGVRVHAEQDTPVIAPYAGPDDGMALSRTSPGFTRVIPGGPRAGNRRRLPALRTAIRRNRAVGDEESDCRPITTNSSR</sequence>
<dbReference type="Proteomes" id="UP001230328">
    <property type="component" value="Unassembled WGS sequence"/>
</dbReference>
<organism evidence="1 2">
    <name type="scientific">Streptomyces umbrinus</name>
    <dbReference type="NCBI Taxonomy" id="67370"/>
    <lineage>
        <taxon>Bacteria</taxon>
        <taxon>Bacillati</taxon>
        <taxon>Actinomycetota</taxon>
        <taxon>Actinomycetes</taxon>
        <taxon>Kitasatosporales</taxon>
        <taxon>Streptomycetaceae</taxon>
        <taxon>Streptomyces</taxon>
        <taxon>Streptomyces phaeochromogenes group</taxon>
    </lineage>
</organism>
<comment type="caution">
    <text evidence="1">The sequence shown here is derived from an EMBL/GenBank/DDBJ whole genome shotgun (WGS) entry which is preliminary data.</text>
</comment>
<dbReference type="EMBL" id="JAUSZI010000002">
    <property type="protein sequence ID" value="MDQ1029765.1"/>
    <property type="molecule type" value="Genomic_DNA"/>
</dbReference>
<keyword evidence="2" id="KW-1185">Reference proteome</keyword>
<proteinExistence type="predicted"/>